<dbReference type="Gene3D" id="1.10.150.20">
    <property type="entry name" value="5' to 3' exonuclease, C-terminal subdomain"/>
    <property type="match status" value="1"/>
</dbReference>
<evidence type="ECO:0000313" key="21">
    <source>
        <dbReference type="Proteomes" id="UP000694920"/>
    </source>
</evidence>
<dbReference type="GO" id="GO:0017108">
    <property type="term" value="F:5'-flap endonuclease activity"/>
    <property type="evidence" value="ECO:0007669"/>
    <property type="project" value="TreeGrafter"/>
</dbReference>
<dbReference type="InterPro" id="IPR029060">
    <property type="entry name" value="PIN-like_dom_sf"/>
</dbReference>
<dbReference type="GO" id="GO:0046872">
    <property type="term" value="F:metal ion binding"/>
    <property type="evidence" value="ECO:0007669"/>
    <property type="project" value="UniProtKB-UniRule"/>
</dbReference>
<evidence type="ECO:0000259" key="20">
    <source>
        <dbReference type="SMART" id="SM00485"/>
    </source>
</evidence>
<evidence type="ECO:0000313" key="22">
    <source>
        <dbReference type="RefSeq" id="XP_015598810.1"/>
    </source>
</evidence>
<dbReference type="CTD" id="35119"/>
<evidence type="ECO:0000256" key="5">
    <source>
        <dbReference type="ARBA" id="ARBA00022722"/>
    </source>
</evidence>
<evidence type="ECO:0000256" key="12">
    <source>
        <dbReference type="ARBA" id="ARBA00022842"/>
    </source>
</evidence>
<dbReference type="PROSITE" id="PS00842">
    <property type="entry name" value="XPG_2"/>
    <property type="match status" value="1"/>
</dbReference>
<keyword evidence="10 17" id="KW-0378">Hydrolase</keyword>
<dbReference type="KEGG" id="ccin:107269453"/>
<name>A0AAJ7C0A4_CEPCN</name>
<keyword evidence="6 17" id="KW-0479">Metal-binding</keyword>
<reference evidence="22" key="1">
    <citation type="submission" date="2025-08" db="UniProtKB">
        <authorList>
            <consortium name="RefSeq"/>
        </authorList>
    </citation>
    <scope>IDENTIFICATION</scope>
</reference>
<dbReference type="InterPro" id="IPR006085">
    <property type="entry name" value="XPG_DNA_repair_N"/>
</dbReference>
<dbReference type="InterPro" id="IPR006084">
    <property type="entry name" value="XPG/Rad2"/>
</dbReference>
<evidence type="ECO:0000256" key="18">
    <source>
        <dbReference type="SAM" id="MobiDB-lite"/>
    </source>
</evidence>
<gene>
    <name evidence="22" type="primary">LOC107269453</name>
</gene>
<comment type="function">
    <text evidence="17">5'-&gt;3' double-stranded DNA exonuclease which may also possess a cryptic 3'-&gt;5' double-stranded DNA exonuclease activity. Functions in DNA mismatch repair.</text>
</comment>
<dbReference type="FunFam" id="3.40.50.1010:FF:000002">
    <property type="entry name" value="Exonuclease 1, putative"/>
    <property type="match status" value="1"/>
</dbReference>
<dbReference type="Pfam" id="PF00752">
    <property type="entry name" value="XPG_N"/>
    <property type="match status" value="1"/>
</dbReference>
<keyword evidence="13 17" id="KW-0267">Excision nuclease</keyword>
<keyword evidence="15 17" id="KW-0234">DNA repair</keyword>
<dbReference type="GO" id="GO:0005634">
    <property type="term" value="C:nucleus"/>
    <property type="evidence" value="ECO:0007669"/>
    <property type="project" value="UniProtKB-SubCell"/>
</dbReference>
<dbReference type="SUPFAM" id="SSF88723">
    <property type="entry name" value="PIN domain-like"/>
    <property type="match status" value="1"/>
</dbReference>
<sequence length="756" mass="85727">MGITGLIPFLEKSSKRCNISQFVGSTVAIDSYCWLHRGAFSCAEKLALGQETDAYVKYCMKFIDMLLANRIKPILVFDGRHLPAKAETEAKRRESRDANRRRAAELMRMGQTAEGRNLLRRSMDITHEMALNLIISCQRRNIDCIVAPYEADAQLAYLNLSGIADVVITEDSDLTLFGCKKIFFKMDVYGNGLLVQQDRLHLSMGIRIEHFDMDKFRYMGILSGCDYLASLPGIGLNKACRFIIKNTDSDIHRALCRLGSYLNMKTLVVSKEYRDAFMRALITFKHQLVFCPLQRKQVRLNPPTNDITQEQLYYAGKEVEADLAWQLALGNCDPFTFKKLHDFDPDSLQTERITRGKSNSWRTNNISKHVSIWSKEFIVKEKQSAKEEETISWPTTAGKVVVLKTTVKRKHTAIKHESHEDKEMETAELLEMYGTPESKNDSEETESENKTMLNLDRSFNGSDQTSPVLVRSSNPFAKEKTNQISPSTLNVKRRPFRRRNLARFKPTVIDSDVVTESKFFRGSISVEKLSCDPATTTSNVITNEYCKEQIHQVSKENNESESGLLSNMDNVFDKVVVTHASTVMDFNHQLRLPISKDQSMEVTETETTEELNSIVNVVSKVPLKEVCDGEVAMRSLRNNSDGNLTGEKDDDSRSSSSKSELDCSVDSTDITDARSNFSRWANPKANIEIINRIESSTSWNSLMGSRSISTRSQKTNTVGRGRGIKRTQSGKKKITDQDQQTNLKMFGFQKKTILKH</sequence>
<dbReference type="GO" id="GO:0006310">
    <property type="term" value="P:DNA recombination"/>
    <property type="evidence" value="ECO:0007669"/>
    <property type="project" value="TreeGrafter"/>
</dbReference>
<proteinExistence type="inferred from homology"/>
<dbReference type="SMART" id="SM00279">
    <property type="entry name" value="HhH2"/>
    <property type="match status" value="1"/>
</dbReference>
<dbReference type="Pfam" id="PF00867">
    <property type="entry name" value="XPG_I"/>
    <property type="match status" value="1"/>
</dbReference>
<dbReference type="SUPFAM" id="SSF47807">
    <property type="entry name" value="5' to 3' exonuclease, C-terminal subdomain"/>
    <property type="match status" value="1"/>
</dbReference>
<dbReference type="Proteomes" id="UP000694920">
    <property type="component" value="Unplaced"/>
</dbReference>
<keyword evidence="16 17" id="KW-0539">Nucleus</keyword>
<feature type="region of interest" description="Disordered" evidence="18">
    <location>
        <begin position="634"/>
        <end position="665"/>
    </location>
</feature>
<feature type="domain" description="XPG N-terminal" evidence="20">
    <location>
        <begin position="1"/>
        <end position="99"/>
    </location>
</feature>
<dbReference type="SMART" id="SM00484">
    <property type="entry name" value="XPGI"/>
    <property type="match status" value="1"/>
</dbReference>
<dbReference type="CDD" id="cd09857">
    <property type="entry name" value="PIN_EXO1"/>
    <property type="match status" value="1"/>
</dbReference>
<evidence type="ECO:0000256" key="2">
    <source>
        <dbReference type="ARBA" id="ARBA00010563"/>
    </source>
</evidence>
<evidence type="ECO:0000256" key="1">
    <source>
        <dbReference type="ARBA" id="ARBA00004123"/>
    </source>
</evidence>
<comment type="similarity">
    <text evidence="2 17">Belongs to the XPG/RAD2 endonuclease family. EXO1 subfamily.</text>
</comment>
<evidence type="ECO:0000256" key="7">
    <source>
        <dbReference type="ARBA" id="ARBA00022759"/>
    </source>
</evidence>
<evidence type="ECO:0000256" key="17">
    <source>
        <dbReference type="RuleBase" id="RU910737"/>
    </source>
</evidence>
<keyword evidence="4" id="KW-0597">Phosphoprotein</keyword>
<comment type="subcellular location">
    <subcellularLocation>
        <location evidence="1 17">Nucleus</location>
    </subcellularLocation>
</comment>
<dbReference type="InterPro" id="IPR019974">
    <property type="entry name" value="XPG_CS"/>
</dbReference>
<dbReference type="GO" id="GO:0006298">
    <property type="term" value="P:mismatch repair"/>
    <property type="evidence" value="ECO:0007669"/>
    <property type="project" value="TreeGrafter"/>
</dbReference>
<evidence type="ECO:0000256" key="13">
    <source>
        <dbReference type="ARBA" id="ARBA00022881"/>
    </source>
</evidence>
<dbReference type="InterPro" id="IPR008918">
    <property type="entry name" value="HhH2"/>
</dbReference>
<keyword evidence="12 17" id="KW-0460">Magnesium</keyword>
<dbReference type="PROSITE" id="PS00841">
    <property type="entry name" value="XPG_1"/>
    <property type="match status" value="1"/>
</dbReference>
<keyword evidence="9 17" id="KW-0228">DNA excision</keyword>
<dbReference type="InterPro" id="IPR044752">
    <property type="entry name" value="PIN-like_EXO1"/>
</dbReference>
<dbReference type="PANTHER" id="PTHR11081">
    <property type="entry name" value="FLAP ENDONUCLEASE FAMILY MEMBER"/>
    <property type="match status" value="1"/>
</dbReference>
<feature type="domain" description="XPG-I" evidence="19">
    <location>
        <begin position="138"/>
        <end position="211"/>
    </location>
</feature>
<evidence type="ECO:0000256" key="9">
    <source>
        <dbReference type="ARBA" id="ARBA00022769"/>
    </source>
</evidence>
<keyword evidence="7" id="KW-0255">Endonuclease</keyword>
<dbReference type="SMART" id="SM00485">
    <property type="entry name" value="XPGN"/>
    <property type="match status" value="1"/>
</dbReference>
<dbReference type="GO" id="GO:0003677">
    <property type="term" value="F:DNA binding"/>
    <property type="evidence" value="ECO:0007669"/>
    <property type="project" value="UniProtKB-UniRule"/>
</dbReference>
<dbReference type="GO" id="GO:0035312">
    <property type="term" value="F:5'-3' DNA exonuclease activity"/>
    <property type="evidence" value="ECO:0007669"/>
    <property type="project" value="UniProtKB-UniRule"/>
</dbReference>
<dbReference type="InterPro" id="IPR036279">
    <property type="entry name" value="5-3_exonuclease_C_sf"/>
</dbReference>
<evidence type="ECO:0000256" key="11">
    <source>
        <dbReference type="ARBA" id="ARBA00022839"/>
    </source>
</evidence>
<evidence type="ECO:0000256" key="10">
    <source>
        <dbReference type="ARBA" id="ARBA00022801"/>
    </source>
</evidence>
<feature type="compositionally biased region" description="Polar residues" evidence="18">
    <location>
        <begin position="703"/>
        <end position="718"/>
    </location>
</feature>
<keyword evidence="5 17" id="KW-0540">Nuclease</keyword>
<evidence type="ECO:0000256" key="14">
    <source>
        <dbReference type="ARBA" id="ARBA00023125"/>
    </source>
</evidence>
<dbReference type="Gene3D" id="3.40.50.1010">
    <property type="entry name" value="5'-nuclease"/>
    <property type="match status" value="1"/>
</dbReference>
<dbReference type="FunFam" id="1.10.150.20:FF:000011">
    <property type="entry name" value="exonuclease 1"/>
    <property type="match status" value="1"/>
</dbReference>
<dbReference type="CDD" id="cd09908">
    <property type="entry name" value="H3TH_EXO1"/>
    <property type="match status" value="1"/>
</dbReference>
<evidence type="ECO:0000256" key="6">
    <source>
        <dbReference type="ARBA" id="ARBA00022723"/>
    </source>
</evidence>
<evidence type="ECO:0000256" key="3">
    <source>
        <dbReference type="ARBA" id="ARBA00020324"/>
    </source>
</evidence>
<dbReference type="AlphaFoldDB" id="A0AAJ7C0A4"/>
<dbReference type="InterPro" id="IPR006086">
    <property type="entry name" value="XPG-I_dom"/>
</dbReference>
<dbReference type="InterPro" id="IPR037315">
    <property type="entry name" value="EXO1_H3TH"/>
</dbReference>
<keyword evidence="8 17" id="KW-0227">DNA damage</keyword>
<dbReference type="PRINTS" id="PR00853">
    <property type="entry name" value="XPGRADSUPER"/>
</dbReference>
<evidence type="ECO:0000256" key="4">
    <source>
        <dbReference type="ARBA" id="ARBA00022553"/>
    </source>
</evidence>
<dbReference type="EC" id="3.1.-.-" evidence="17"/>
<evidence type="ECO:0000256" key="8">
    <source>
        <dbReference type="ARBA" id="ARBA00022763"/>
    </source>
</evidence>
<feature type="compositionally biased region" description="Low complexity" evidence="18">
    <location>
        <begin position="654"/>
        <end position="665"/>
    </location>
</feature>
<keyword evidence="21" id="KW-1185">Reference proteome</keyword>
<comment type="cofactor">
    <cofactor evidence="17">
        <name>Mg(2+)</name>
        <dbReference type="ChEBI" id="CHEBI:18420"/>
    </cofactor>
    <text evidence="17">Binds 2 magnesium ions per subunit. They probably participate in the reaction catalyzed by the enzyme. May bind an additional third magnesium ion after substrate binding.</text>
</comment>
<feature type="region of interest" description="Disordered" evidence="18">
    <location>
        <begin position="703"/>
        <end position="724"/>
    </location>
</feature>
<dbReference type="GeneID" id="107269453"/>
<protein>
    <recommendedName>
        <fullName evidence="3 17">Exonuclease 1</fullName>
        <ecNumber evidence="17">3.1.-.-</ecNumber>
    </recommendedName>
</protein>
<evidence type="ECO:0000256" key="16">
    <source>
        <dbReference type="ARBA" id="ARBA00023242"/>
    </source>
</evidence>
<evidence type="ECO:0000256" key="15">
    <source>
        <dbReference type="ARBA" id="ARBA00023204"/>
    </source>
</evidence>
<evidence type="ECO:0000259" key="19">
    <source>
        <dbReference type="SMART" id="SM00484"/>
    </source>
</evidence>
<keyword evidence="11 17" id="KW-0269">Exonuclease</keyword>
<dbReference type="RefSeq" id="XP_015598810.1">
    <property type="nucleotide sequence ID" value="XM_015743324.2"/>
</dbReference>
<keyword evidence="14 17" id="KW-0238">DNA-binding</keyword>
<dbReference type="PANTHER" id="PTHR11081:SF8">
    <property type="entry name" value="EXONUCLEASE 1"/>
    <property type="match status" value="1"/>
</dbReference>
<accession>A0AAJ7C0A4</accession>
<organism evidence="21 22">
    <name type="scientific">Cephus cinctus</name>
    <name type="common">Wheat stem sawfly</name>
    <dbReference type="NCBI Taxonomy" id="211228"/>
    <lineage>
        <taxon>Eukaryota</taxon>
        <taxon>Metazoa</taxon>
        <taxon>Ecdysozoa</taxon>
        <taxon>Arthropoda</taxon>
        <taxon>Hexapoda</taxon>
        <taxon>Insecta</taxon>
        <taxon>Pterygota</taxon>
        <taxon>Neoptera</taxon>
        <taxon>Endopterygota</taxon>
        <taxon>Hymenoptera</taxon>
        <taxon>Cephoidea</taxon>
        <taxon>Cephidae</taxon>
        <taxon>Cephus</taxon>
    </lineage>
</organism>